<dbReference type="InterPro" id="IPR046341">
    <property type="entry name" value="SET_dom_sf"/>
</dbReference>
<feature type="region of interest" description="Disordered" evidence="4">
    <location>
        <begin position="270"/>
        <end position="316"/>
    </location>
</feature>
<gene>
    <name evidence="6" type="ORF">FA14DRAFT_191389</name>
</gene>
<dbReference type="Gene3D" id="3.90.1420.10">
    <property type="entry name" value="Rubisco LSMT, substrate-binding domain"/>
    <property type="match status" value="1"/>
</dbReference>
<dbReference type="PANTHER" id="PTHR13271:SF152">
    <property type="entry name" value="UBIQUITIN-LIKE DOMAIN-CONTAINING PROTEIN"/>
    <property type="match status" value="1"/>
</dbReference>
<dbReference type="InterPro" id="IPR001214">
    <property type="entry name" value="SET_dom"/>
</dbReference>
<evidence type="ECO:0000256" key="1">
    <source>
        <dbReference type="ARBA" id="ARBA00022603"/>
    </source>
</evidence>
<dbReference type="Pfam" id="PF09273">
    <property type="entry name" value="Rubis-subs-bind"/>
    <property type="match status" value="1"/>
</dbReference>
<feature type="compositionally biased region" description="Basic and acidic residues" evidence="4">
    <location>
        <begin position="273"/>
        <end position="286"/>
    </location>
</feature>
<reference evidence="6 7" key="1">
    <citation type="journal article" date="2018" name="Mol. Biol. Evol.">
        <title>Broad Genomic Sampling Reveals a Smut Pathogenic Ancestry of the Fungal Clade Ustilaginomycotina.</title>
        <authorList>
            <person name="Kijpornyongpan T."/>
            <person name="Mondo S.J."/>
            <person name="Barry K."/>
            <person name="Sandor L."/>
            <person name="Lee J."/>
            <person name="Lipzen A."/>
            <person name="Pangilinan J."/>
            <person name="LaButti K."/>
            <person name="Hainaut M."/>
            <person name="Henrissat B."/>
            <person name="Grigoriev I.V."/>
            <person name="Spatafora J.W."/>
            <person name="Aime M.C."/>
        </authorList>
    </citation>
    <scope>NUCLEOTIDE SEQUENCE [LARGE SCALE GENOMIC DNA]</scope>
    <source>
        <strain evidence="6 7">MCA 3882</strain>
    </source>
</reference>
<evidence type="ECO:0000313" key="7">
    <source>
        <dbReference type="Proteomes" id="UP000245771"/>
    </source>
</evidence>
<dbReference type="GO" id="GO:0032259">
    <property type="term" value="P:methylation"/>
    <property type="evidence" value="ECO:0007669"/>
    <property type="project" value="UniProtKB-KW"/>
</dbReference>
<evidence type="ECO:0000313" key="6">
    <source>
        <dbReference type="EMBL" id="PWN34320.1"/>
    </source>
</evidence>
<keyword evidence="7" id="KW-1185">Reference proteome</keyword>
<dbReference type="GeneID" id="37023644"/>
<organism evidence="6 7">
    <name type="scientific">Meira miltonrushii</name>
    <dbReference type="NCBI Taxonomy" id="1280837"/>
    <lineage>
        <taxon>Eukaryota</taxon>
        <taxon>Fungi</taxon>
        <taxon>Dikarya</taxon>
        <taxon>Basidiomycota</taxon>
        <taxon>Ustilaginomycotina</taxon>
        <taxon>Exobasidiomycetes</taxon>
        <taxon>Exobasidiales</taxon>
        <taxon>Brachybasidiaceae</taxon>
        <taxon>Meira</taxon>
    </lineage>
</organism>
<dbReference type="SUPFAM" id="SSF81822">
    <property type="entry name" value="RuBisCo LSMT C-terminal, substrate-binding domain"/>
    <property type="match status" value="1"/>
</dbReference>
<dbReference type="PROSITE" id="PS50280">
    <property type="entry name" value="SET"/>
    <property type="match status" value="1"/>
</dbReference>
<accession>A0A316VA25</accession>
<keyword evidence="3" id="KW-0949">S-adenosyl-L-methionine</keyword>
<sequence>MAYNDTIIRQASSSLEGCNERQTSFLRWFHESGGWLNPKCRFADYETMGTGMVAGEAIENDEVLFSIPRHTLLNIQNSSLGVFCKAYDGQQKNSIVVESSAAPSTSLKWDDVNVGWQGLIMTMMWENFRATEEGRAAFEEFCQTNKEWIAAFPAEEHDTQNENEVAIVREARANMEWGPYLKILPQSFDTPMFWSDAEVEELKGTSIPNKIGKEEATAGFVEKVRPYIEEHASIFLGTLADKPGALDKYYSLEHFHMMGSRILSRSFHVKSGSNKDDRGNGDRSGEDDGENGGGDESDDDSDEEGAEEDESIDNISMVPMADMLNARYECDNAHLFYKTETLEMHATKRIEAGQQIWNTYGEPPSGDLLRRYGYVDLANPCDIVELPMESLIAGRLLLPNSPSKESLLARMAWACSLGMDEVSPLTYPFPLSPEPPYRPDHQGLTKRDYREIAMGMPDDLLVLARVLCLTEENYTKAASKDRLPNPKFDAVERYANGQEIGVTQILLKALEERKKDYPTSIEEDEQLLYPALGQSNNLSLNRRNAITVRLSEKYILGETAKMVEAVAEAVTLKRRLDSQANGSNGQNKKSRKA</sequence>
<dbReference type="RefSeq" id="XP_025354622.1">
    <property type="nucleotide sequence ID" value="XM_025501863.1"/>
</dbReference>
<evidence type="ECO:0000256" key="4">
    <source>
        <dbReference type="SAM" id="MobiDB-lite"/>
    </source>
</evidence>
<keyword evidence="2" id="KW-0808">Transferase</keyword>
<dbReference type="Gene3D" id="3.90.1410.10">
    <property type="entry name" value="set domain protein methyltransferase, domain 1"/>
    <property type="match status" value="1"/>
</dbReference>
<dbReference type="EMBL" id="KZ819604">
    <property type="protein sequence ID" value="PWN34320.1"/>
    <property type="molecule type" value="Genomic_DNA"/>
</dbReference>
<dbReference type="InterPro" id="IPR036464">
    <property type="entry name" value="Rubisco_LSMT_subst-bd_sf"/>
</dbReference>
<dbReference type="InParanoid" id="A0A316VA25"/>
<evidence type="ECO:0000256" key="2">
    <source>
        <dbReference type="ARBA" id="ARBA00022679"/>
    </source>
</evidence>
<dbReference type="PANTHER" id="PTHR13271">
    <property type="entry name" value="UNCHARACTERIZED PUTATIVE METHYLTRANSFERASE"/>
    <property type="match status" value="1"/>
</dbReference>
<protein>
    <submittedName>
        <fullName evidence="6">SET domain-containing protein</fullName>
    </submittedName>
</protein>
<dbReference type="STRING" id="1280837.A0A316VA25"/>
<dbReference type="AlphaFoldDB" id="A0A316VA25"/>
<dbReference type="Proteomes" id="UP000245771">
    <property type="component" value="Unassembled WGS sequence"/>
</dbReference>
<keyword evidence="1" id="KW-0489">Methyltransferase</keyword>
<evidence type="ECO:0000256" key="3">
    <source>
        <dbReference type="ARBA" id="ARBA00022691"/>
    </source>
</evidence>
<feature type="domain" description="SET" evidence="5">
    <location>
        <begin position="38"/>
        <end position="361"/>
    </location>
</feature>
<dbReference type="InterPro" id="IPR050600">
    <property type="entry name" value="SETD3_SETD6_MTase"/>
</dbReference>
<evidence type="ECO:0000259" key="5">
    <source>
        <dbReference type="PROSITE" id="PS50280"/>
    </source>
</evidence>
<dbReference type="SUPFAM" id="SSF82199">
    <property type="entry name" value="SET domain"/>
    <property type="match status" value="1"/>
</dbReference>
<proteinExistence type="predicted"/>
<dbReference type="GO" id="GO:0016279">
    <property type="term" value="F:protein-lysine N-methyltransferase activity"/>
    <property type="evidence" value="ECO:0007669"/>
    <property type="project" value="TreeGrafter"/>
</dbReference>
<dbReference type="OrthoDB" id="341421at2759"/>
<dbReference type="FunCoup" id="A0A316VA25">
    <property type="interactions" value="266"/>
</dbReference>
<feature type="compositionally biased region" description="Acidic residues" evidence="4">
    <location>
        <begin position="287"/>
        <end position="312"/>
    </location>
</feature>
<dbReference type="InterPro" id="IPR015353">
    <property type="entry name" value="Rubisco_LSMT_subst-bd"/>
</dbReference>
<name>A0A316VA25_9BASI</name>